<feature type="transmembrane region" description="Helical" evidence="1">
    <location>
        <begin position="12"/>
        <end position="31"/>
    </location>
</feature>
<dbReference type="EMBL" id="JAZGQO010000018">
    <property type="protein sequence ID" value="KAK6167076.1"/>
    <property type="molecule type" value="Genomic_DNA"/>
</dbReference>
<gene>
    <name evidence="2" type="ORF">SNE40_021182</name>
</gene>
<evidence type="ECO:0000313" key="3">
    <source>
        <dbReference type="Proteomes" id="UP001347796"/>
    </source>
</evidence>
<proteinExistence type="predicted"/>
<evidence type="ECO:0000313" key="2">
    <source>
        <dbReference type="EMBL" id="KAK6167076.1"/>
    </source>
</evidence>
<evidence type="ECO:0008006" key="4">
    <source>
        <dbReference type="Google" id="ProtNLM"/>
    </source>
</evidence>
<dbReference type="Proteomes" id="UP001347796">
    <property type="component" value="Unassembled WGS sequence"/>
</dbReference>
<keyword evidence="3" id="KW-1185">Reference proteome</keyword>
<dbReference type="InterPro" id="IPR000222">
    <property type="entry name" value="PP2C_BS"/>
</dbReference>
<name>A0AAN8GAL5_PATCE</name>
<evidence type="ECO:0000256" key="1">
    <source>
        <dbReference type="SAM" id="Phobius"/>
    </source>
</evidence>
<accession>A0AAN8GAL5</accession>
<dbReference type="AlphaFoldDB" id="A0AAN8GAL5"/>
<dbReference type="GO" id="GO:0043169">
    <property type="term" value="F:cation binding"/>
    <property type="evidence" value="ECO:0007669"/>
    <property type="project" value="InterPro"/>
</dbReference>
<comment type="caution">
    <text evidence="2">The sequence shown here is derived from an EMBL/GenBank/DDBJ whole genome shotgun (WGS) entry which is preliminary data.</text>
</comment>
<keyword evidence="1" id="KW-1133">Transmembrane helix</keyword>
<keyword evidence="1" id="KW-0812">Transmembrane</keyword>
<sequence>MTLVATTSRFFRLYILSPEAFIVFIVLLVLYNSLTHVKPIWQVVQKAKVKLQLKWRGQKNVANIDGEPPDDKPKASWQLRRENVAIYAIQGRRPHMEDRFNVVNDFEHTNTSIYGIFDGHGGEVIFVLNLF</sequence>
<reference evidence="2 3" key="1">
    <citation type="submission" date="2024-01" db="EMBL/GenBank/DDBJ databases">
        <title>The genome of the rayed Mediterranean limpet Patella caerulea (Linnaeus, 1758).</title>
        <authorList>
            <person name="Anh-Thu Weber A."/>
            <person name="Halstead-Nussloch G."/>
        </authorList>
    </citation>
    <scope>NUCLEOTIDE SEQUENCE [LARGE SCALE GENOMIC DNA]</scope>
    <source>
        <strain evidence="2">AATW-2023a</strain>
        <tissue evidence="2">Whole specimen</tissue>
    </source>
</reference>
<organism evidence="2 3">
    <name type="scientific">Patella caerulea</name>
    <name type="common">Rayed Mediterranean limpet</name>
    <dbReference type="NCBI Taxonomy" id="87958"/>
    <lineage>
        <taxon>Eukaryota</taxon>
        <taxon>Metazoa</taxon>
        <taxon>Spiralia</taxon>
        <taxon>Lophotrochozoa</taxon>
        <taxon>Mollusca</taxon>
        <taxon>Gastropoda</taxon>
        <taxon>Patellogastropoda</taxon>
        <taxon>Patelloidea</taxon>
        <taxon>Patellidae</taxon>
        <taxon>Patella</taxon>
    </lineage>
</organism>
<dbReference type="InterPro" id="IPR036457">
    <property type="entry name" value="PPM-type-like_dom_sf"/>
</dbReference>
<protein>
    <recommendedName>
        <fullName evidence="4">PPM-type phosphatase domain-containing protein</fullName>
    </recommendedName>
</protein>
<dbReference type="PROSITE" id="PS01032">
    <property type="entry name" value="PPM_1"/>
    <property type="match status" value="1"/>
</dbReference>
<dbReference type="Gene3D" id="3.60.40.10">
    <property type="entry name" value="PPM-type phosphatase domain"/>
    <property type="match status" value="1"/>
</dbReference>
<keyword evidence="1" id="KW-0472">Membrane</keyword>
<dbReference type="SUPFAM" id="SSF81606">
    <property type="entry name" value="PP2C-like"/>
    <property type="match status" value="1"/>
</dbReference>